<dbReference type="GO" id="GO:0008108">
    <property type="term" value="F:UDP-glucose:hexose-1-phosphate uridylyltransferase activity"/>
    <property type="evidence" value="ECO:0007669"/>
    <property type="project" value="InterPro"/>
</dbReference>
<dbReference type="GO" id="GO:0017103">
    <property type="term" value="F:UTP:galactose-1-phosphate uridylyltransferase activity"/>
    <property type="evidence" value="ECO:0007669"/>
    <property type="project" value="UniProtKB-EC"/>
</dbReference>
<keyword evidence="4 10" id="KW-0548">Nucleotidyltransferase</keyword>
<evidence type="ECO:0000256" key="6">
    <source>
        <dbReference type="ARBA" id="ARBA00022833"/>
    </source>
</evidence>
<dbReference type="Gene3D" id="3.30.428.10">
    <property type="entry name" value="HIT-like"/>
    <property type="match status" value="2"/>
</dbReference>
<dbReference type="InterPro" id="IPR036265">
    <property type="entry name" value="HIT-like_sf"/>
</dbReference>
<dbReference type="PANTHER" id="PTHR42763">
    <property type="entry name" value="ADP-GLUCOSE PHOSPHORYLASE"/>
    <property type="match status" value="1"/>
</dbReference>
<feature type="domain" description="Galactose-1-phosphate uridyl transferase N-terminal" evidence="8">
    <location>
        <begin position="3"/>
        <end position="173"/>
    </location>
</feature>
<evidence type="ECO:0000313" key="10">
    <source>
        <dbReference type="EMBL" id="SFV51569.1"/>
    </source>
</evidence>
<dbReference type="GO" id="GO:0006012">
    <property type="term" value="P:galactose metabolic process"/>
    <property type="evidence" value="ECO:0007669"/>
    <property type="project" value="UniProtKB-UniPathway"/>
</dbReference>
<feature type="domain" description="Galactose-1-phosphate uridyl transferase C-terminal" evidence="9">
    <location>
        <begin position="184"/>
        <end position="336"/>
    </location>
</feature>
<name>A0A1W1BDM0_9ZZZZ</name>
<keyword evidence="6" id="KW-0862">Zinc</keyword>
<evidence type="ECO:0000256" key="5">
    <source>
        <dbReference type="ARBA" id="ARBA00022723"/>
    </source>
</evidence>
<evidence type="ECO:0000256" key="2">
    <source>
        <dbReference type="ARBA" id="ARBA00010951"/>
    </source>
</evidence>
<dbReference type="GO" id="GO:0008270">
    <property type="term" value="F:zinc ion binding"/>
    <property type="evidence" value="ECO:0007669"/>
    <property type="project" value="InterPro"/>
</dbReference>
<dbReference type="InterPro" id="IPR005850">
    <property type="entry name" value="GalP_Utransf_C"/>
</dbReference>
<evidence type="ECO:0000259" key="8">
    <source>
        <dbReference type="Pfam" id="PF01087"/>
    </source>
</evidence>
<dbReference type="AlphaFoldDB" id="A0A1W1BDM0"/>
<sequence length="342" mass="39406">MSDIRRDRLYDRYVLIAPERMRRPDKLSTKPIVDKIDSCPFCEGHEHMTPSEIYAIRDGDRDEKGWSVRVIPNLYKALQVELNDHSQNDGMFESRSGVGAHEVVIDTTDHYSRFSTMSVSHIADWLSAISSRISDLRNDKRLVYASVFKNSGEGAGATQPHPHTQILALPIMPDNVLRMMEKNLQYYRRHGHGKVEDILANEIREEVRIVAQKGDFTAYCPFASSYPFEVIIAPRKALMSIDELNRDDIAHLAQLISDVFKRLDAQLGEFEYNLAFNLSPLNSNFENEEYFPHLKKYNRMTIRIMPRIYRLGGFELSTGILINPVEPEEAAKLLREFDRNIS</sequence>
<dbReference type="Pfam" id="PF01087">
    <property type="entry name" value="GalP_UDP_transf"/>
    <property type="match status" value="1"/>
</dbReference>
<dbReference type="Pfam" id="PF02744">
    <property type="entry name" value="GalP_UDP_tr_C"/>
    <property type="match status" value="1"/>
</dbReference>
<keyword evidence="7" id="KW-0119">Carbohydrate metabolism</keyword>
<comment type="similarity">
    <text evidence="2">Belongs to the galactose-1-phosphate uridylyltransferase type 1 family.</text>
</comment>
<accession>A0A1W1BDM0</accession>
<dbReference type="UniPathway" id="UPA00214"/>
<evidence type="ECO:0000256" key="3">
    <source>
        <dbReference type="ARBA" id="ARBA00022679"/>
    </source>
</evidence>
<comment type="cofactor">
    <cofactor evidence="1">
        <name>Zn(2+)</name>
        <dbReference type="ChEBI" id="CHEBI:29105"/>
    </cofactor>
</comment>
<dbReference type="NCBIfam" id="TIGR00209">
    <property type="entry name" value="galT_1"/>
    <property type="match status" value="1"/>
</dbReference>
<keyword evidence="5" id="KW-0479">Metal-binding</keyword>
<protein>
    <submittedName>
        <fullName evidence="10">Galactose-1-phosphate uridylyltransferase</fullName>
        <ecNumber evidence="10">2.7.7.10</ecNumber>
    </submittedName>
</protein>
<evidence type="ECO:0000256" key="1">
    <source>
        <dbReference type="ARBA" id="ARBA00001947"/>
    </source>
</evidence>
<dbReference type="EMBL" id="FPHC01000023">
    <property type="protein sequence ID" value="SFV51569.1"/>
    <property type="molecule type" value="Genomic_DNA"/>
</dbReference>
<dbReference type="EC" id="2.7.7.10" evidence="10"/>
<dbReference type="InterPro" id="IPR001937">
    <property type="entry name" value="GalP_UDPtransf1"/>
</dbReference>
<dbReference type="PANTHER" id="PTHR42763:SF2">
    <property type="entry name" value="ADP-GLUCOSE PHOSPHORYLASE"/>
    <property type="match status" value="1"/>
</dbReference>
<dbReference type="InterPro" id="IPR053177">
    <property type="entry name" value="ADP-glucose_phosphorylase"/>
</dbReference>
<dbReference type="SUPFAM" id="SSF54197">
    <property type="entry name" value="HIT-like"/>
    <property type="match status" value="2"/>
</dbReference>
<evidence type="ECO:0000256" key="7">
    <source>
        <dbReference type="ARBA" id="ARBA00023277"/>
    </source>
</evidence>
<dbReference type="PIRSF" id="PIRSF000808">
    <property type="entry name" value="GalT"/>
    <property type="match status" value="1"/>
</dbReference>
<reference evidence="10" key="1">
    <citation type="submission" date="2016-10" db="EMBL/GenBank/DDBJ databases">
        <authorList>
            <person name="de Groot N.N."/>
        </authorList>
    </citation>
    <scope>NUCLEOTIDE SEQUENCE</scope>
</reference>
<evidence type="ECO:0000256" key="4">
    <source>
        <dbReference type="ARBA" id="ARBA00022695"/>
    </source>
</evidence>
<proteinExistence type="inferred from homology"/>
<evidence type="ECO:0000259" key="9">
    <source>
        <dbReference type="Pfam" id="PF02744"/>
    </source>
</evidence>
<gene>
    <name evidence="10" type="ORF">MNB_SV-6-785</name>
</gene>
<keyword evidence="3 10" id="KW-0808">Transferase</keyword>
<organism evidence="10">
    <name type="scientific">hydrothermal vent metagenome</name>
    <dbReference type="NCBI Taxonomy" id="652676"/>
    <lineage>
        <taxon>unclassified sequences</taxon>
        <taxon>metagenomes</taxon>
        <taxon>ecological metagenomes</taxon>
    </lineage>
</organism>
<dbReference type="InterPro" id="IPR005849">
    <property type="entry name" value="GalP_Utransf_N"/>
</dbReference>